<dbReference type="PROSITE" id="PS51063">
    <property type="entry name" value="HTH_CRP_2"/>
    <property type="match status" value="1"/>
</dbReference>
<evidence type="ECO:0000259" key="1">
    <source>
        <dbReference type="PROSITE" id="PS51063"/>
    </source>
</evidence>
<dbReference type="GO" id="GO:0003677">
    <property type="term" value="F:DNA binding"/>
    <property type="evidence" value="ECO:0007669"/>
    <property type="project" value="InterPro"/>
</dbReference>
<reference evidence="2" key="2">
    <citation type="submission" date="2021-08" db="EMBL/GenBank/DDBJ databases">
        <authorList>
            <person name="Dalcin Martins P."/>
        </authorList>
    </citation>
    <scope>NUCLEOTIDE SEQUENCE</scope>
    <source>
        <strain evidence="2">MAG_39</strain>
    </source>
</reference>
<proteinExistence type="predicted"/>
<name>A0A953JEF2_9BACT</name>
<protein>
    <submittedName>
        <fullName evidence="2">Crp/Fnr family transcriptional regulator</fullName>
    </submittedName>
</protein>
<reference evidence="2" key="1">
    <citation type="journal article" date="2021" name="bioRxiv">
        <title>Unraveling nitrogen, sulfur and carbon metabolic pathways and microbial community transcriptional responses to substrate deprivation and toxicity stresses in a bioreactor mimicking anoxic brackish coastal sediment conditions.</title>
        <authorList>
            <person name="Martins P.D."/>
            <person name="Echeveste M.J."/>
            <person name="Arshad A."/>
            <person name="Kurth J."/>
            <person name="Ouboter H."/>
            <person name="Jetten M.S.M."/>
            <person name="Welte C.U."/>
        </authorList>
    </citation>
    <scope>NUCLEOTIDE SEQUENCE</scope>
    <source>
        <strain evidence="2">MAG_39</strain>
    </source>
</reference>
<gene>
    <name evidence="2" type="ORF">K8I29_08340</name>
</gene>
<dbReference type="InterPro" id="IPR014710">
    <property type="entry name" value="RmlC-like_jellyroll"/>
</dbReference>
<dbReference type="Proteomes" id="UP000705867">
    <property type="component" value="Unassembled WGS sequence"/>
</dbReference>
<dbReference type="Pfam" id="PF13545">
    <property type="entry name" value="HTH_Crp_2"/>
    <property type="match status" value="1"/>
</dbReference>
<evidence type="ECO:0000313" key="2">
    <source>
        <dbReference type="EMBL" id="MBZ0156201.1"/>
    </source>
</evidence>
<accession>A0A953JEF2</accession>
<dbReference type="SUPFAM" id="SSF46785">
    <property type="entry name" value="Winged helix' DNA-binding domain"/>
    <property type="match status" value="1"/>
</dbReference>
<feature type="domain" description="HTH crp-type" evidence="1">
    <location>
        <begin position="43"/>
        <end position="117"/>
    </location>
</feature>
<dbReference type="InterPro" id="IPR012318">
    <property type="entry name" value="HTH_CRP"/>
</dbReference>
<dbReference type="PRINTS" id="PR00034">
    <property type="entry name" value="HTHCRP"/>
</dbReference>
<dbReference type="GO" id="GO:0006355">
    <property type="term" value="P:regulation of DNA-templated transcription"/>
    <property type="evidence" value="ECO:0007669"/>
    <property type="project" value="InterPro"/>
</dbReference>
<dbReference type="AlphaFoldDB" id="A0A953JEF2"/>
<comment type="caution">
    <text evidence="2">The sequence shown here is derived from an EMBL/GenBank/DDBJ whole genome shotgun (WGS) entry which is preliminary data.</text>
</comment>
<sequence>MKITQESFLKIIDWFPATLYEFTASLGYRIHELHDTLTNIALAKVEARIAALLVKLAFKAGELLAGGGAAITISLTKQDIAEMVGTTTATTIRVMSKFKKLGLISEESGRIVICNIDTLKTLVS</sequence>
<dbReference type="InterPro" id="IPR036390">
    <property type="entry name" value="WH_DNA-bd_sf"/>
</dbReference>
<dbReference type="Gene3D" id="2.60.120.10">
    <property type="entry name" value="Jelly Rolls"/>
    <property type="match status" value="1"/>
</dbReference>
<dbReference type="SMART" id="SM00419">
    <property type="entry name" value="HTH_CRP"/>
    <property type="match status" value="1"/>
</dbReference>
<dbReference type="EMBL" id="JAIOIV010000071">
    <property type="protein sequence ID" value="MBZ0156201.1"/>
    <property type="molecule type" value="Genomic_DNA"/>
</dbReference>
<organism evidence="2 3">
    <name type="scientific">Candidatus Nitrobium versatile</name>
    <dbReference type="NCBI Taxonomy" id="2884831"/>
    <lineage>
        <taxon>Bacteria</taxon>
        <taxon>Pseudomonadati</taxon>
        <taxon>Nitrospirota</taxon>
        <taxon>Nitrospiria</taxon>
        <taxon>Nitrospirales</taxon>
        <taxon>Nitrospiraceae</taxon>
        <taxon>Candidatus Nitrobium</taxon>
    </lineage>
</organism>
<evidence type="ECO:0000313" key="3">
    <source>
        <dbReference type="Proteomes" id="UP000705867"/>
    </source>
</evidence>